<gene>
    <name evidence="1" type="ORF">LOD99_8949</name>
</gene>
<proteinExistence type="predicted"/>
<sequence length="236" mass="27696">MAEVNSKDFPPFIFSIEITEVLARYVLCHANGFKDLLNFSLTCLHYDALLQHLWKKLCHEVFSQEKINKFVIEIKPDCYKRAYWQLLKRSRMVTGVEIGGAWVNDPRYYKSDGQTEGTLSQKPLYLITVCHLENGVCFKNVFPGNYEVVWRIKQDKMDYPSPVPNADIFYTIEGKQEIALGKIYQYQEENLQKWVEVSTGCIKMESYGKIHSRFMSLVPNWQDNLWFDCVLLRPLK</sequence>
<dbReference type="InterPro" id="IPR025886">
    <property type="entry name" value="PP2-like"/>
</dbReference>
<comment type="caution">
    <text evidence="1">The sequence shown here is derived from an EMBL/GenBank/DDBJ whole genome shotgun (WGS) entry which is preliminary data.</text>
</comment>
<organism evidence="1 2">
    <name type="scientific">Oopsacas minuta</name>
    <dbReference type="NCBI Taxonomy" id="111878"/>
    <lineage>
        <taxon>Eukaryota</taxon>
        <taxon>Metazoa</taxon>
        <taxon>Porifera</taxon>
        <taxon>Hexactinellida</taxon>
        <taxon>Hexasterophora</taxon>
        <taxon>Lyssacinosida</taxon>
        <taxon>Leucopsacidae</taxon>
        <taxon>Oopsacas</taxon>
    </lineage>
</organism>
<evidence type="ECO:0000313" key="1">
    <source>
        <dbReference type="EMBL" id="KAI6647025.1"/>
    </source>
</evidence>
<dbReference type="Proteomes" id="UP001165289">
    <property type="component" value="Unassembled WGS sequence"/>
</dbReference>
<evidence type="ECO:0000313" key="2">
    <source>
        <dbReference type="Proteomes" id="UP001165289"/>
    </source>
</evidence>
<keyword evidence="2" id="KW-1185">Reference proteome</keyword>
<accession>A0AAV7JDZ7</accession>
<protein>
    <submittedName>
        <fullName evidence="1">Uncharacterized protein</fullName>
    </submittedName>
</protein>
<dbReference type="EMBL" id="JAKMXF010000347">
    <property type="protein sequence ID" value="KAI6647025.1"/>
    <property type="molecule type" value="Genomic_DNA"/>
</dbReference>
<reference evidence="1 2" key="1">
    <citation type="journal article" date="2023" name="BMC Biol.">
        <title>The compact genome of the sponge Oopsacas minuta (Hexactinellida) is lacking key metazoan core genes.</title>
        <authorList>
            <person name="Santini S."/>
            <person name="Schenkelaars Q."/>
            <person name="Jourda C."/>
            <person name="Duchesne M."/>
            <person name="Belahbib H."/>
            <person name="Rocher C."/>
            <person name="Selva M."/>
            <person name="Riesgo A."/>
            <person name="Vervoort M."/>
            <person name="Leys S.P."/>
            <person name="Kodjabachian L."/>
            <person name="Le Bivic A."/>
            <person name="Borchiellini C."/>
            <person name="Claverie J.M."/>
            <person name="Renard E."/>
        </authorList>
    </citation>
    <scope>NUCLEOTIDE SEQUENCE [LARGE SCALE GENOMIC DNA]</scope>
    <source>
        <strain evidence="1">SPO-2</strain>
    </source>
</reference>
<name>A0AAV7JDZ7_9METZ</name>
<dbReference type="AlphaFoldDB" id="A0AAV7JDZ7"/>
<dbReference type="Pfam" id="PF14299">
    <property type="entry name" value="PP2"/>
    <property type="match status" value="1"/>
</dbReference>